<gene>
    <name evidence="2" type="ORF">B7P34_17285</name>
</gene>
<reference evidence="2 3" key="1">
    <citation type="submission" date="2018-03" db="EMBL/GenBank/DDBJ databases">
        <title>Chitinolytic properties of Streptosporangium nondiastaticum TBG75A20.</title>
        <authorList>
            <person name="Gayathri V."/>
            <person name="Shiburaj S."/>
        </authorList>
    </citation>
    <scope>NUCLEOTIDE SEQUENCE [LARGE SCALE GENOMIC DNA]</scope>
    <source>
        <strain evidence="2 3">TBG75A20</strain>
    </source>
</reference>
<sequence length="127" mass="14328">MCAPRLSFTSPCRRLHQVRQNDTGEITSVPIRASQAEICYWAPYSLCGTKAKQKVSKRLQVRTDPSAPLPPGHGRPVPPCEERTSRAAIPLHRPAERCLRPRSQRHLSMVTPPQTLEHPQLPDEVKH</sequence>
<evidence type="ECO:0000313" key="2">
    <source>
        <dbReference type="EMBL" id="PSJ27517.1"/>
    </source>
</evidence>
<dbReference type="Proteomes" id="UP000242427">
    <property type="component" value="Unassembled WGS sequence"/>
</dbReference>
<comment type="caution">
    <text evidence="2">The sequence shown here is derived from an EMBL/GenBank/DDBJ whole genome shotgun (WGS) entry which is preliminary data.</text>
</comment>
<evidence type="ECO:0000313" key="3">
    <source>
        <dbReference type="Proteomes" id="UP000242427"/>
    </source>
</evidence>
<dbReference type="AlphaFoldDB" id="A0A9X7PH10"/>
<protein>
    <submittedName>
        <fullName evidence="2">Uncharacterized protein</fullName>
    </submittedName>
</protein>
<dbReference type="EMBL" id="PXWG01000041">
    <property type="protein sequence ID" value="PSJ27517.1"/>
    <property type="molecule type" value="Genomic_DNA"/>
</dbReference>
<name>A0A9X7PH10_9ACTN</name>
<feature type="region of interest" description="Disordered" evidence="1">
    <location>
        <begin position="57"/>
        <end position="127"/>
    </location>
</feature>
<organism evidence="2 3">
    <name type="scientific">Streptosporangium nondiastaticum</name>
    <dbReference type="NCBI Taxonomy" id="35764"/>
    <lineage>
        <taxon>Bacteria</taxon>
        <taxon>Bacillati</taxon>
        <taxon>Actinomycetota</taxon>
        <taxon>Actinomycetes</taxon>
        <taxon>Streptosporangiales</taxon>
        <taxon>Streptosporangiaceae</taxon>
        <taxon>Streptosporangium</taxon>
    </lineage>
</organism>
<evidence type="ECO:0000256" key="1">
    <source>
        <dbReference type="SAM" id="MobiDB-lite"/>
    </source>
</evidence>
<proteinExistence type="predicted"/>
<feature type="compositionally biased region" description="Pro residues" evidence="1">
    <location>
        <begin position="67"/>
        <end position="79"/>
    </location>
</feature>
<dbReference type="OrthoDB" id="4260375at2"/>
<accession>A0A9X7PH10</accession>
<keyword evidence="3" id="KW-1185">Reference proteome</keyword>